<dbReference type="Gramene" id="TraesCS4A03G0481100.1">
    <property type="protein sequence ID" value="TraesCS4A03G0481100.1.CDS"/>
    <property type="gene ID" value="TraesCS4A03G0481100"/>
</dbReference>
<feature type="region of interest" description="Disordered" evidence="1">
    <location>
        <begin position="178"/>
        <end position="208"/>
    </location>
</feature>
<dbReference type="Gramene" id="TraesSTA4A03G02097190.1">
    <property type="protein sequence ID" value="TraesSTA4A03G02097190.1"/>
    <property type="gene ID" value="TraesSTA4A03G02097190"/>
</dbReference>
<reference evidence="2" key="1">
    <citation type="submission" date="2018-08" db="EMBL/GenBank/DDBJ databases">
        <authorList>
            <person name="Rossello M."/>
        </authorList>
    </citation>
    <scope>NUCLEOTIDE SEQUENCE [LARGE SCALE GENOMIC DNA]</scope>
    <source>
        <strain evidence="2">cv. Chinese Spring</strain>
    </source>
</reference>
<dbReference type="OMA" id="HGQETRD"/>
<dbReference type="Gramene" id="TraesCLE_scaffold_073303_01G000200.1">
    <property type="protein sequence ID" value="TraesCLE_scaffold_073303_01G000200.1"/>
    <property type="gene ID" value="TraesCLE_scaffold_073303_01G000200"/>
</dbReference>
<feature type="compositionally biased region" description="Polar residues" evidence="1">
    <location>
        <begin position="198"/>
        <end position="208"/>
    </location>
</feature>
<feature type="compositionally biased region" description="Basic and acidic residues" evidence="1">
    <location>
        <begin position="180"/>
        <end position="197"/>
    </location>
</feature>
<dbReference type="Gramene" id="TraesLAC4A03G02054540.1">
    <property type="protein sequence ID" value="TraesLAC4A03G02054540.1"/>
    <property type="gene ID" value="TraesLAC4A03G02054540"/>
</dbReference>
<dbReference type="Gramene" id="TraesWEE_scaffold_083787_01G000200.1">
    <property type="protein sequence ID" value="TraesWEE_scaffold_083787_01G000200.1"/>
    <property type="gene ID" value="TraesWEE_scaffold_083787_01G000200"/>
</dbReference>
<dbReference type="Gramene" id="TraesMAC4A03G02100180.1">
    <property type="protein sequence ID" value="TraesMAC4A03G02100180.1"/>
    <property type="gene ID" value="TraesMAC4A03G02100180"/>
</dbReference>
<dbReference type="AlphaFoldDB" id="A0A3B6HTJ3"/>
<dbReference type="Gramene" id="TraesCAD_scaffold_074949_01G000200.1">
    <property type="protein sequence ID" value="TraesCAD_scaffold_074949_01G000200.1"/>
    <property type="gene ID" value="TraesCAD_scaffold_074949_01G000200"/>
</dbReference>
<keyword evidence="3" id="KW-1185">Reference proteome</keyword>
<dbReference type="Gramene" id="TraesJUL4A03G02120100.1">
    <property type="protein sequence ID" value="TraesJUL4A03G02120100.1"/>
    <property type="gene ID" value="TraesJUL4A03G02120100"/>
</dbReference>
<accession>A0A3B6HTJ3</accession>
<protein>
    <submittedName>
        <fullName evidence="2">Uncharacterized protein</fullName>
    </submittedName>
</protein>
<organism evidence="2">
    <name type="scientific">Triticum aestivum</name>
    <name type="common">Wheat</name>
    <dbReference type="NCBI Taxonomy" id="4565"/>
    <lineage>
        <taxon>Eukaryota</taxon>
        <taxon>Viridiplantae</taxon>
        <taxon>Streptophyta</taxon>
        <taxon>Embryophyta</taxon>
        <taxon>Tracheophyta</taxon>
        <taxon>Spermatophyta</taxon>
        <taxon>Magnoliopsida</taxon>
        <taxon>Liliopsida</taxon>
        <taxon>Poales</taxon>
        <taxon>Poaceae</taxon>
        <taxon>BOP clade</taxon>
        <taxon>Pooideae</taxon>
        <taxon>Triticodae</taxon>
        <taxon>Triticeae</taxon>
        <taxon>Triticinae</taxon>
        <taxon>Triticum</taxon>
    </lineage>
</organism>
<feature type="compositionally biased region" description="Polar residues" evidence="1">
    <location>
        <begin position="143"/>
        <end position="152"/>
    </location>
</feature>
<dbReference type="Gramene" id="TraesCS4A02G175800.1">
    <property type="protein sequence ID" value="TraesCS4A02G175800.1"/>
    <property type="gene ID" value="TraesCS4A02G175800"/>
</dbReference>
<sequence>MPDPAIAPFPVMAAHAVVLRKSKKVAAAESVALAAKATQQVLLSGYQEPTLLVTTATANMGSSVASPPMLPESSRLSIMPPAYGCLPRHDPEVSYFSMSPRDLSPKMHDFVPAVPVVPALDLNATPMASQSTRREGSAHGRSPLTTFLTPPSYSMVPTLAPDNTTYYNNFIEEMIYEGGQDDRCQDTQGHHGQETRDQGNQGRSQHRG</sequence>
<evidence type="ECO:0000313" key="3">
    <source>
        <dbReference type="Proteomes" id="UP000019116"/>
    </source>
</evidence>
<dbReference type="Gramene" id="TraesPARA_EIv1.0_1261140.1">
    <property type="protein sequence ID" value="TraesPARA_EIv1.0_1261140.1.CDS"/>
    <property type="gene ID" value="TraesPARA_EIv1.0_1261140"/>
</dbReference>
<dbReference type="Gramene" id="TraesRN4A0100488900.1">
    <property type="protein sequence ID" value="TraesRN4A0100488900.1"/>
    <property type="gene ID" value="TraesRN4A0100488900"/>
</dbReference>
<evidence type="ECO:0000313" key="2">
    <source>
        <dbReference type="EnsemblPlants" id="TraesCS4A02G175800.1"/>
    </source>
</evidence>
<evidence type="ECO:0000256" key="1">
    <source>
        <dbReference type="SAM" id="MobiDB-lite"/>
    </source>
</evidence>
<dbReference type="EnsemblPlants" id="TraesCS4A02G175800.1">
    <property type="protein sequence ID" value="TraesCS4A02G175800.1"/>
    <property type="gene ID" value="TraesCS4A02G175800"/>
</dbReference>
<dbReference type="Gramene" id="TraesARI4A03G02138180.1">
    <property type="protein sequence ID" value="TraesARI4A03G02138180.1"/>
    <property type="gene ID" value="TraesARI4A03G02138180"/>
</dbReference>
<name>A0A3B6HTJ3_WHEAT</name>
<dbReference type="Proteomes" id="UP000019116">
    <property type="component" value="Chromosome 4A"/>
</dbReference>
<feature type="region of interest" description="Disordered" evidence="1">
    <location>
        <begin position="127"/>
        <end position="154"/>
    </location>
</feature>
<dbReference type="Gramene" id="TraesSYM4A03G02127850.1">
    <property type="protein sequence ID" value="TraesSYM4A03G02127850.1"/>
    <property type="gene ID" value="TraesSYM4A03G02127850"/>
</dbReference>
<dbReference type="Gramene" id="TraesLDM4A03G02099440.1">
    <property type="protein sequence ID" value="TraesLDM4A03G02099440.1"/>
    <property type="gene ID" value="TraesLDM4A03G02099440"/>
</dbReference>
<reference evidence="2" key="2">
    <citation type="submission" date="2018-10" db="UniProtKB">
        <authorList>
            <consortium name="EnsemblPlants"/>
        </authorList>
    </citation>
    <scope>IDENTIFICATION</scope>
</reference>
<dbReference type="Gramene" id="TraesROB_scaffold_073539_01G000100.1">
    <property type="protein sequence ID" value="TraesROB_scaffold_073539_01G000100.1"/>
    <property type="gene ID" value="TraesROB_scaffold_073539_01G000100"/>
</dbReference>
<proteinExistence type="predicted"/>